<evidence type="ECO:0000313" key="1">
    <source>
        <dbReference type="EMBL" id="KAI5648232.1"/>
    </source>
</evidence>
<sequence>MSWHAISTILGENPDFYNPFLPETLCPVFYSTYCSSLEDEIIVIIAGTINVDRRFDHINSFSQISMQIKPSITWSQYRLITSKLPHHMPGMVILHYLVTYEPLPSKSQMEPDHGHDRAAIQTAQQIKIYK</sequence>
<name>A0ACB9ZKM7_CATRO</name>
<reference evidence="2" key="1">
    <citation type="journal article" date="2023" name="Nat. Plants">
        <title>Single-cell RNA sequencing provides a high-resolution roadmap for understanding the multicellular compartmentation of specialized metabolism.</title>
        <authorList>
            <person name="Sun S."/>
            <person name="Shen X."/>
            <person name="Li Y."/>
            <person name="Li Y."/>
            <person name="Wang S."/>
            <person name="Li R."/>
            <person name="Zhang H."/>
            <person name="Shen G."/>
            <person name="Guo B."/>
            <person name="Wei J."/>
            <person name="Xu J."/>
            <person name="St-Pierre B."/>
            <person name="Chen S."/>
            <person name="Sun C."/>
        </authorList>
    </citation>
    <scope>NUCLEOTIDE SEQUENCE [LARGE SCALE GENOMIC DNA]</scope>
</reference>
<gene>
    <name evidence="1" type="ORF">M9H77_34237</name>
</gene>
<comment type="caution">
    <text evidence="1">The sequence shown here is derived from an EMBL/GenBank/DDBJ whole genome shotgun (WGS) entry which is preliminary data.</text>
</comment>
<keyword evidence="2" id="KW-1185">Reference proteome</keyword>
<evidence type="ECO:0000313" key="2">
    <source>
        <dbReference type="Proteomes" id="UP001060085"/>
    </source>
</evidence>
<protein>
    <submittedName>
        <fullName evidence="1">Uncharacterized protein</fullName>
    </submittedName>
</protein>
<dbReference type="EMBL" id="CM044708">
    <property type="protein sequence ID" value="KAI5648232.1"/>
    <property type="molecule type" value="Genomic_DNA"/>
</dbReference>
<dbReference type="Proteomes" id="UP001060085">
    <property type="component" value="Linkage Group LG08"/>
</dbReference>
<accession>A0ACB9ZKM7</accession>
<proteinExistence type="predicted"/>
<organism evidence="1 2">
    <name type="scientific">Catharanthus roseus</name>
    <name type="common">Madagascar periwinkle</name>
    <name type="synonym">Vinca rosea</name>
    <dbReference type="NCBI Taxonomy" id="4058"/>
    <lineage>
        <taxon>Eukaryota</taxon>
        <taxon>Viridiplantae</taxon>
        <taxon>Streptophyta</taxon>
        <taxon>Embryophyta</taxon>
        <taxon>Tracheophyta</taxon>
        <taxon>Spermatophyta</taxon>
        <taxon>Magnoliopsida</taxon>
        <taxon>eudicotyledons</taxon>
        <taxon>Gunneridae</taxon>
        <taxon>Pentapetalae</taxon>
        <taxon>asterids</taxon>
        <taxon>lamiids</taxon>
        <taxon>Gentianales</taxon>
        <taxon>Apocynaceae</taxon>
        <taxon>Rauvolfioideae</taxon>
        <taxon>Vinceae</taxon>
        <taxon>Catharanthinae</taxon>
        <taxon>Catharanthus</taxon>
    </lineage>
</organism>